<accession>A0A5C6NNZ8</accession>
<evidence type="ECO:0000313" key="2">
    <source>
        <dbReference type="Proteomes" id="UP000324091"/>
    </source>
</evidence>
<sequence>MYRRQIEKVADIKKTYQWLEKAGLKDGTEALLMEEQTLNTRAIEAGVYHTRQDPRCRLCGVAPETAPHITAGCKMLAGKADIEWHNQVAVIVYRNICTECGLEVPGSRWETPPKVVENKQAKILWDFQVQTDKKTVVVIDVAIPSDTVTTSGRKNTRSWKNTKG</sequence>
<dbReference type="AlphaFoldDB" id="A0A5C6NNZ8"/>
<dbReference type="PANTHER" id="PTHR35450">
    <property type="entry name" value="REVERSE TRANSCRIPTASE DOMAIN-CONTAINING PROTEIN"/>
    <property type="match status" value="1"/>
</dbReference>
<evidence type="ECO:0000313" key="1">
    <source>
        <dbReference type="EMBL" id="TWW67367.1"/>
    </source>
</evidence>
<dbReference type="PANTHER" id="PTHR35450:SF2">
    <property type="entry name" value="REVERSE TRANSCRIPTASE DOMAIN-CONTAINING PROTEIN"/>
    <property type="match status" value="1"/>
</dbReference>
<dbReference type="EMBL" id="RHFK02000012">
    <property type="protein sequence ID" value="TWW67367.1"/>
    <property type="molecule type" value="Genomic_DNA"/>
</dbReference>
<keyword evidence="2" id="KW-1185">Reference proteome</keyword>
<organism evidence="1 2">
    <name type="scientific">Takifugu flavidus</name>
    <name type="common">sansaifugu</name>
    <dbReference type="NCBI Taxonomy" id="433684"/>
    <lineage>
        <taxon>Eukaryota</taxon>
        <taxon>Metazoa</taxon>
        <taxon>Chordata</taxon>
        <taxon>Craniata</taxon>
        <taxon>Vertebrata</taxon>
        <taxon>Euteleostomi</taxon>
        <taxon>Actinopterygii</taxon>
        <taxon>Neopterygii</taxon>
        <taxon>Teleostei</taxon>
        <taxon>Neoteleostei</taxon>
        <taxon>Acanthomorphata</taxon>
        <taxon>Eupercaria</taxon>
        <taxon>Tetraodontiformes</taxon>
        <taxon>Tetradontoidea</taxon>
        <taxon>Tetraodontidae</taxon>
        <taxon>Takifugu</taxon>
    </lineage>
</organism>
<gene>
    <name evidence="1" type="ORF">D4764_02G0004080</name>
</gene>
<proteinExistence type="predicted"/>
<protein>
    <submittedName>
        <fullName evidence="1">Uncharacterized protein</fullName>
    </submittedName>
</protein>
<dbReference type="Proteomes" id="UP000324091">
    <property type="component" value="Chromosome 2"/>
</dbReference>
<reference evidence="1 2" key="1">
    <citation type="submission" date="2019-04" db="EMBL/GenBank/DDBJ databases">
        <title>Chromosome genome assembly for Takifugu flavidus.</title>
        <authorList>
            <person name="Xiao S."/>
        </authorList>
    </citation>
    <scope>NUCLEOTIDE SEQUENCE [LARGE SCALE GENOMIC DNA]</scope>
    <source>
        <strain evidence="1">HTHZ2018</strain>
        <tissue evidence="1">Muscle</tissue>
    </source>
</reference>
<comment type="caution">
    <text evidence="1">The sequence shown here is derived from an EMBL/GenBank/DDBJ whole genome shotgun (WGS) entry which is preliminary data.</text>
</comment>
<name>A0A5C6NNZ8_9TELE</name>